<comment type="caution">
    <text evidence="7">The sequence shown here is derived from an EMBL/GenBank/DDBJ whole genome shotgun (WGS) entry which is preliminary data.</text>
</comment>
<evidence type="ECO:0000313" key="8">
    <source>
        <dbReference type="Proteomes" id="UP001148614"/>
    </source>
</evidence>
<dbReference type="InterPro" id="IPR016167">
    <property type="entry name" value="FAD-bd_PCMH_sub1"/>
</dbReference>
<comment type="similarity">
    <text evidence="2">Belongs to the oxygen-dependent FAD-linked oxidoreductase family.</text>
</comment>
<keyword evidence="3" id="KW-0285">Flavoprotein</keyword>
<dbReference type="PANTHER" id="PTHR42973:SF9">
    <property type="entry name" value="FAD-BINDING PCMH-TYPE DOMAIN-CONTAINING PROTEIN-RELATED"/>
    <property type="match status" value="1"/>
</dbReference>
<comment type="cofactor">
    <cofactor evidence="1">
        <name>FAD</name>
        <dbReference type="ChEBI" id="CHEBI:57692"/>
    </cofactor>
</comment>
<name>A0A9W8TJW9_9PEZI</name>
<protein>
    <recommendedName>
        <fullName evidence="6">FAD-binding PCMH-type domain-containing protein</fullName>
    </recommendedName>
</protein>
<accession>A0A9W8TJW9</accession>
<dbReference type="Pfam" id="PF01565">
    <property type="entry name" value="FAD_binding_4"/>
    <property type="match status" value="1"/>
</dbReference>
<evidence type="ECO:0000259" key="6">
    <source>
        <dbReference type="PROSITE" id="PS51387"/>
    </source>
</evidence>
<reference evidence="7" key="1">
    <citation type="submission" date="2022-07" db="EMBL/GenBank/DDBJ databases">
        <title>Genome Sequence of Xylaria arbuscula.</title>
        <authorList>
            <person name="Buettner E."/>
        </authorList>
    </citation>
    <scope>NUCLEOTIDE SEQUENCE</scope>
    <source>
        <strain evidence="7">VT107</strain>
    </source>
</reference>
<dbReference type="Gene3D" id="3.30.465.10">
    <property type="match status" value="1"/>
</dbReference>
<dbReference type="EMBL" id="JANPWZ010001308">
    <property type="protein sequence ID" value="KAJ3566855.1"/>
    <property type="molecule type" value="Genomic_DNA"/>
</dbReference>
<dbReference type="InterPro" id="IPR006094">
    <property type="entry name" value="Oxid_FAD_bind_N"/>
</dbReference>
<keyword evidence="5" id="KW-0560">Oxidoreductase</keyword>
<dbReference type="GO" id="GO:0071949">
    <property type="term" value="F:FAD binding"/>
    <property type="evidence" value="ECO:0007669"/>
    <property type="project" value="InterPro"/>
</dbReference>
<proteinExistence type="inferred from homology"/>
<dbReference type="Proteomes" id="UP001148614">
    <property type="component" value="Unassembled WGS sequence"/>
</dbReference>
<dbReference type="SUPFAM" id="SSF56176">
    <property type="entry name" value="FAD-binding/transporter-associated domain-like"/>
    <property type="match status" value="1"/>
</dbReference>
<evidence type="ECO:0000256" key="5">
    <source>
        <dbReference type="ARBA" id="ARBA00023002"/>
    </source>
</evidence>
<dbReference type="GO" id="GO:0016491">
    <property type="term" value="F:oxidoreductase activity"/>
    <property type="evidence" value="ECO:0007669"/>
    <property type="project" value="UniProtKB-KW"/>
</dbReference>
<dbReference type="Gene3D" id="3.30.43.10">
    <property type="entry name" value="Uridine Diphospho-n-acetylenolpyruvylglucosamine Reductase, domain 2"/>
    <property type="match status" value="1"/>
</dbReference>
<dbReference type="Pfam" id="PF08031">
    <property type="entry name" value="BBE"/>
    <property type="match status" value="1"/>
</dbReference>
<sequence>MEVVVAAAAWAITAVCHTFPSFNTLGLCGGQQIESLLHGKLSAGAQIYFPGSAGYANATNRWSVLDAPTTNIVILPSVANDVSEIVKAANLLNIPYLAVNGGHGAITTVGKMKSGIEIWMDNLNSVEVSEDGKTATFGGGILSKTVTDSLWALGKQTVSGGCECTSLLGPGLGGGHGFLQGRHGLIADQFVSMDVVLASGEMQTFNANSDLWWALRGAGHNFGIVTAVTSKVYDIEHPDWAYASFIYTGDKIEALYHSINKHLLKDGSQPVYILNYSFFFNSPSLDPDKPVIMFFVLQEGVSVIDPIYTQPFIDIGPLLTDAAGGSYKDISVWTGLGNDSPTCQKSGLVNIRFPVDLQVYNVQAQRKAYDLFASATKATPALNGSAFLFEGYSTQGVKKVPHDSTAYPNRQANLLVAPLLTYAPGGEELDRTAAKLGESLRTILYKGSALKEKYTYVNYAFGDETEQNLYGYEEWRQNRLKSLKQKYDPRGKFSYYAPIKL</sequence>
<evidence type="ECO:0000256" key="2">
    <source>
        <dbReference type="ARBA" id="ARBA00005466"/>
    </source>
</evidence>
<dbReference type="InterPro" id="IPR036318">
    <property type="entry name" value="FAD-bd_PCMH-like_sf"/>
</dbReference>
<dbReference type="VEuPathDB" id="FungiDB:F4678DRAFT_480638"/>
<keyword evidence="4" id="KW-0274">FAD</keyword>
<dbReference type="Gene3D" id="3.40.462.20">
    <property type="match status" value="1"/>
</dbReference>
<dbReference type="PANTHER" id="PTHR42973">
    <property type="entry name" value="BINDING OXIDOREDUCTASE, PUTATIVE (AFU_ORTHOLOGUE AFUA_1G17690)-RELATED"/>
    <property type="match status" value="1"/>
</dbReference>
<organism evidence="7 8">
    <name type="scientific">Xylaria arbuscula</name>
    <dbReference type="NCBI Taxonomy" id="114810"/>
    <lineage>
        <taxon>Eukaryota</taxon>
        <taxon>Fungi</taxon>
        <taxon>Dikarya</taxon>
        <taxon>Ascomycota</taxon>
        <taxon>Pezizomycotina</taxon>
        <taxon>Sordariomycetes</taxon>
        <taxon>Xylariomycetidae</taxon>
        <taxon>Xylariales</taxon>
        <taxon>Xylariaceae</taxon>
        <taxon>Xylaria</taxon>
    </lineage>
</organism>
<dbReference type="AlphaFoldDB" id="A0A9W8TJW9"/>
<dbReference type="PROSITE" id="PS51387">
    <property type="entry name" value="FAD_PCMH"/>
    <property type="match status" value="1"/>
</dbReference>
<gene>
    <name evidence="7" type="ORF">NPX13_g6980</name>
</gene>
<keyword evidence="8" id="KW-1185">Reference proteome</keyword>
<dbReference type="InterPro" id="IPR012951">
    <property type="entry name" value="BBE"/>
</dbReference>
<feature type="domain" description="FAD-binding PCMH-type" evidence="6">
    <location>
        <begin position="65"/>
        <end position="235"/>
    </location>
</feature>
<dbReference type="InterPro" id="IPR050416">
    <property type="entry name" value="FAD-linked_Oxidoreductase"/>
</dbReference>
<evidence type="ECO:0000256" key="4">
    <source>
        <dbReference type="ARBA" id="ARBA00022827"/>
    </source>
</evidence>
<evidence type="ECO:0000313" key="7">
    <source>
        <dbReference type="EMBL" id="KAJ3566855.1"/>
    </source>
</evidence>
<evidence type="ECO:0000256" key="3">
    <source>
        <dbReference type="ARBA" id="ARBA00022630"/>
    </source>
</evidence>
<dbReference type="InterPro" id="IPR016169">
    <property type="entry name" value="FAD-bd_PCMH_sub2"/>
</dbReference>
<dbReference type="InterPro" id="IPR016166">
    <property type="entry name" value="FAD-bd_PCMH"/>
</dbReference>
<evidence type="ECO:0000256" key="1">
    <source>
        <dbReference type="ARBA" id="ARBA00001974"/>
    </source>
</evidence>